<dbReference type="Proteomes" id="UP000622245">
    <property type="component" value="Unassembled WGS sequence"/>
</dbReference>
<evidence type="ECO:0000313" key="5">
    <source>
        <dbReference type="Proteomes" id="UP000622245"/>
    </source>
</evidence>
<dbReference type="Gene3D" id="3.40.50.1820">
    <property type="entry name" value="alpha/beta hydrolase"/>
    <property type="match status" value="1"/>
</dbReference>
<dbReference type="PANTHER" id="PTHR11487:SF0">
    <property type="entry name" value="S-ACYL FATTY ACID SYNTHASE THIOESTERASE, MEDIUM CHAIN"/>
    <property type="match status" value="1"/>
</dbReference>
<dbReference type="InterPro" id="IPR029058">
    <property type="entry name" value="AB_hydrolase_fold"/>
</dbReference>
<protein>
    <submittedName>
        <fullName evidence="4">Thioesterase</fullName>
    </submittedName>
</protein>
<dbReference type="Pfam" id="PF00975">
    <property type="entry name" value="Thioesterase"/>
    <property type="match status" value="1"/>
</dbReference>
<evidence type="ECO:0000313" key="4">
    <source>
        <dbReference type="EMBL" id="MBM0274421.1"/>
    </source>
</evidence>
<evidence type="ECO:0000259" key="3">
    <source>
        <dbReference type="SMART" id="SM00824"/>
    </source>
</evidence>
<dbReference type="EMBL" id="JAEVHL010000006">
    <property type="protein sequence ID" value="MBM0274421.1"/>
    <property type="molecule type" value="Genomic_DNA"/>
</dbReference>
<accession>A0ABS1YAI3</accession>
<dbReference type="SMART" id="SM00824">
    <property type="entry name" value="PKS_TE"/>
    <property type="match status" value="1"/>
</dbReference>
<proteinExistence type="inferred from homology"/>
<evidence type="ECO:0000256" key="2">
    <source>
        <dbReference type="ARBA" id="ARBA00022801"/>
    </source>
</evidence>
<keyword evidence="2" id="KW-0378">Hydrolase</keyword>
<comment type="caution">
    <text evidence="4">The sequence shown here is derived from an EMBL/GenBank/DDBJ whole genome shotgun (WGS) entry which is preliminary data.</text>
</comment>
<sequence>MTGARVIRPAPRPDADRVLICLSYSGGGTAKFRSWAAATPDHVEVAAVCYPGREGRFTEPFARNWDELLDDVMTAIRPLTDQRPYVLFGHSLGGWVAFDAALRLVRSGARHPSALVVSACEAPVDWHLRQSRTPHPDDSDEALLSWMRRVGQLSPLVLAEPDLREIAVDLLRADMRVSRSYRHRPGDLVTVPVQVLHAAHDPAVSAEAAGRWRLVADGPIQIEELPGEHFYTDAVWATLPEQIAALAPAPATPI</sequence>
<feature type="domain" description="Thioesterase TesA-like" evidence="3">
    <location>
        <begin position="20"/>
        <end position="243"/>
    </location>
</feature>
<dbReference type="InterPro" id="IPR012223">
    <property type="entry name" value="TEII"/>
</dbReference>
<dbReference type="RefSeq" id="WP_203146846.1">
    <property type="nucleotide sequence ID" value="NZ_JAEVHL010000006.1"/>
</dbReference>
<reference evidence="4 5" key="1">
    <citation type="submission" date="2021-01" db="EMBL/GenBank/DDBJ databases">
        <title>Draft genome sequence of Micromonospora sp. strain STR1s_6.</title>
        <authorList>
            <person name="Karlyshev A."/>
            <person name="Jawad R."/>
        </authorList>
    </citation>
    <scope>NUCLEOTIDE SEQUENCE [LARGE SCALE GENOMIC DNA]</scope>
    <source>
        <strain evidence="4 5">STR1S-6</strain>
    </source>
</reference>
<dbReference type="InterPro" id="IPR001031">
    <property type="entry name" value="Thioesterase"/>
</dbReference>
<comment type="similarity">
    <text evidence="1">Belongs to the thioesterase family.</text>
</comment>
<gene>
    <name evidence="4" type="ORF">JM949_02560</name>
</gene>
<organism evidence="4 5">
    <name type="scientific">Micromonospora tarensis</name>
    <dbReference type="NCBI Taxonomy" id="2806100"/>
    <lineage>
        <taxon>Bacteria</taxon>
        <taxon>Bacillati</taxon>
        <taxon>Actinomycetota</taxon>
        <taxon>Actinomycetes</taxon>
        <taxon>Micromonosporales</taxon>
        <taxon>Micromonosporaceae</taxon>
        <taxon>Micromonospora</taxon>
    </lineage>
</organism>
<dbReference type="SUPFAM" id="SSF53474">
    <property type="entry name" value="alpha/beta-Hydrolases"/>
    <property type="match status" value="1"/>
</dbReference>
<name>A0ABS1YAI3_9ACTN</name>
<evidence type="ECO:0000256" key="1">
    <source>
        <dbReference type="ARBA" id="ARBA00007169"/>
    </source>
</evidence>
<keyword evidence="5" id="KW-1185">Reference proteome</keyword>
<dbReference type="PANTHER" id="PTHR11487">
    <property type="entry name" value="THIOESTERASE"/>
    <property type="match status" value="1"/>
</dbReference>
<dbReference type="InterPro" id="IPR020802">
    <property type="entry name" value="TesA-like"/>
</dbReference>